<keyword evidence="2" id="KW-1133">Transmembrane helix</keyword>
<proteinExistence type="predicted"/>
<evidence type="ECO:0000313" key="3">
    <source>
        <dbReference type="EMBL" id="OBK84411.1"/>
    </source>
</evidence>
<organism evidence="3 4">
    <name type="scientific">Mycolicibacter sinensis (strain JDM601)</name>
    <name type="common">Mycobacterium sinense</name>
    <dbReference type="NCBI Taxonomy" id="875328"/>
    <lineage>
        <taxon>Bacteria</taxon>
        <taxon>Bacillati</taxon>
        <taxon>Actinomycetota</taxon>
        <taxon>Actinomycetes</taxon>
        <taxon>Mycobacteriales</taxon>
        <taxon>Mycobacteriaceae</taxon>
        <taxon>Mycolicibacter</taxon>
    </lineage>
</organism>
<comment type="caution">
    <text evidence="3">The sequence shown here is derived from an EMBL/GenBank/DDBJ whole genome shotgun (WGS) entry which is preliminary data.</text>
</comment>
<sequence length="72" mass="7031">MTTSPLPPDEGSIPPPAPETPGAAPTGTSGVPPATGSRLTPAGRPGVSPGLMLWVGLAVLVVIIIVLIVLTA</sequence>
<evidence type="ECO:0000256" key="2">
    <source>
        <dbReference type="SAM" id="Phobius"/>
    </source>
</evidence>
<feature type="transmembrane region" description="Helical" evidence="2">
    <location>
        <begin position="51"/>
        <end position="70"/>
    </location>
</feature>
<feature type="region of interest" description="Disordered" evidence="1">
    <location>
        <begin position="1"/>
        <end position="43"/>
    </location>
</feature>
<dbReference type="Proteomes" id="UP000093759">
    <property type="component" value="Unassembled WGS sequence"/>
</dbReference>
<name>A0A1A3TP28_MYCSD</name>
<evidence type="ECO:0000256" key="1">
    <source>
        <dbReference type="SAM" id="MobiDB-lite"/>
    </source>
</evidence>
<dbReference type="AlphaFoldDB" id="A0A1A3TP28"/>
<dbReference type="EMBL" id="LZMF01000128">
    <property type="protein sequence ID" value="OBK84411.1"/>
    <property type="molecule type" value="Genomic_DNA"/>
</dbReference>
<feature type="compositionally biased region" description="Pro residues" evidence="1">
    <location>
        <begin position="1"/>
        <end position="19"/>
    </location>
</feature>
<evidence type="ECO:0000313" key="4">
    <source>
        <dbReference type="Proteomes" id="UP000093759"/>
    </source>
</evidence>
<feature type="compositionally biased region" description="Low complexity" evidence="1">
    <location>
        <begin position="20"/>
        <end position="36"/>
    </location>
</feature>
<accession>A0A1A3TP28</accession>
<keyword evidence="2" id="KW-0472">Membrane</keyword>
<keyword evidence="2" id="KW-0812">Transmembrane</keyword>
<protein>
    <submittedName>
        <fullName evidence="3">Uncharacterized protein</fullName>
    </submittedName>
</protein>
<gene>
    <name evidence="3" type="ORF">A5648_09950</name>
</gene>
<reference evidence="4" key="1">
    <citation type="submission" date="2016-06" db="EMBL/GenBank/DDBJ databases">
        <authorList>
            <person name="Sutton G."/>
            <person name="Brinkac L."/>
            <person name="Sanka R."/>
            <person name="Adams M."/>
            <person name="Lau E."/>
            <person name="Garcia-Basteiro A."/>
            <person name="Lopez-Varela E."/>
            <person name="Palencia S."/>
        </authorList>
    </citation>
    <scope>NUCLEOTIDE SEQUENCE [LARGE SCALE GENOMIC DNA]</scope>
    <source>
        <strain evidence="4">1274684.2</strain>
    </source>
</reference>